<dbReference type="AlphaFoldDB" id="A0A3P8LEA9"/>
<evidence type="ECO:0000256" key="2">
    <source>
        <dbReference type="SAM" id="MobiDB-lite"/>
    </source>
</evidence>
<dbReference type="Proteomes" id="UP000271626">
    <property type="component" value="Chromosome"/>
</dbReference>
<dbReference type="GO" id="GO:0046872">
    <property type="term" value="F:metal ion binding"/>
    <property type="evidence" value="ECO:0007669"/>
    <property type="project" value="UniProtKB-KW"/>
</dbReference>
<keyword evidence="1" id="KW-0560">Oxidoreductase</keyword>
<dbReference type="Gene3D" id="2.60.120.620">
    <property type="entry name" value="q2cbj1_9rhob like domain"/>
    <property type="match status" value="1"/>
</dbReference>
<dbReference type="GO" id="GO:0016491">
    <property type="term" value="F:oxidoreductase activity"/>
    <property type="evidence" value="ECO:0007669"/>
    <property type="project" value="UniProtKB-KW"/>
</dbReference>
<dbReference type="OrthoDB" id="9812472at2"/>
<name>A0A3P8LEA9_TSUPA</name>
<evidence type="ECO:0000256" key="1">
    <source>
        <dbReference type="RuleBase" id="RU003682"/>
    </source>
</evidence>
<organism evidence="4 5">
    <name type="scientific">Tsukamurella paurometabola</name>
    <name type="common">Corynebacterium paurometabolum</name>
    <dbReference type="NCBI Taxonomy" id="2061"/>
    <lineage>
        <taxon>Bacteria</taxon>
        <taxon>Bacillati</taxon>
        <taxon>Actinomycetota</taxon>
        <taxon>Actinomycetes</taxon>
        <taxon>Mycobacteriales</taxon>
        <taxon>Tsukamurellaceae</taxon>
        <taxon>Tsukamurella</taxon>
    </lineage>
</organism>
<evidence type="ECO:0000313" key="5">
    <source>
        <dbReference type="Proteomes" id="UP000271626"/>
    </source>
</evidence>
<dbReference type="PROSITE" id="PS51471">
    <property type="entry name" value="FE2OG_OXY"/>
    <property type="match status" value="1"/>
</dbReference>
<comment type="similarity">
    <text evidence="1">Belongs to the iron/ascorbate-dependent oxidoreductase family.</text>
</comment>
<evidence type="ECO:0000259" key="3">
    <source>
        <dbReference type="PROSITE" id="PS51471"/>
    </source>
</evidence>
<keyword evidence="1" id="KW-0479">Metal-binding</keyword>
<proteinExistence type="inferred from homology"/>
<keyword evidence="1" id="KW-0408">Iron</keyword>
<gene>
    <name evidence="4" type="ORF">NCTC10741_01944</name>
</gene>
<dbReference type="EMBL" id="LR131273">
    <property type="protein sequence ID" value="VDR38812.1"/>
    <property type="molecule type" value="Genomic_DNA"/>
</dbReference>
<dbReference type="RefSeq" id="WP_126195995.1">
    <property type="nucleotide sequence ID" value="NZ_CP085954.1"/>
</dbReference>
<protein>
    <submittedName>
        <fullName evidence="4">Fe(II)-dependent oxygenase superfamily protein</fullName>
    </submittedName>
</protein>
<feature type="domain" description="Fe2OG dioxygenase" evidence="3">
    <location>
        <begin position="85"/>
        <end position="186"/>
    </location>
</feature>
<evidence type="ECO:0000313" key="4">
    <source>
        <dbReference type="EMBL" id="VDR38812.1"/>
    </source>
</evidence>
<sequence>MIENEGRPSTNMLPAPPATTTALPGPKVLHIKAAMIAEVARGIAARLDRPGATSLSAQTAPDLAREMTRLVRWADERHFHTGVTELAELKALTYDEGDFMRRHTDNSYEGIILPGMDEPVGRVPFATQLYLSEPGVDYEGGELVIGRKVLQPGIGDVVVLRGDVPHEVRPITSGTRIAVKALVQVATYLRWEWTPRLSRYLARHPS</sequence>
<accession>A0A3P8LEA9</accession>
<dbReference type="InterPro" id="IPR005123">
    <property type="entry name" value="Oxoglu/Fe-dep_dioxygenase_dom"/>
</dbReference>
<feature type="region of interest" description="Disordered" evidence="2">
    <location>
        <begin position="1"/>
        <end position="23"/>
    </location>
</feature>
<reference evidence="4 5" key="1">
    <citation type="submission" date="2018-12" db="EMBL/GenBank/DDBJ databases">
        <authorList>
            <consortium name="Pathogen Informatics"/>
        </authorList>
    </citation>
    <scope>NUCLEOTIDE SEQUENCE [LARGE SCALE GENOMIC DNA]</scope>
    <source>
        <strain evidence="4 5">NCTC10741</strain>
    </source>
</reference>
<dbReference type="Pfam" id="PF13640">
    <property type="entry name" value="2OG-FeII_Oxy_3"/>
    <property type="match status" value="1"/>
</dbReference>
<dbReference type="InterPro" id="IPR044862">
    <property type="entry name" value="Pro_4_hyd_alph_FE2OG_OXY"/>
</dbReference>